<evidence type="ECO:0000256" key="1">
    <source>
        <dbReference type="SAM" id="SignalP"/>
    </source>
</evidence>
<evidence type="ECO:0000313" key="5">
    <source>
        <dbReference type="Proteomes" id="UP000273898"/>
    </source>
</evidence>
<comment type="caution">
    <text evidence="3">The sequence shown here is derived from an EMBL/GenBank/DDBJ whole genome shotgun (WGS) entry which is preliminary data.</text>
</comment>
<dbReference type="Proteomes" id="UP000297429">
    <property type="component" value="Unassembled WGS sequence"/>
</dbReference>
<evidence type="ECO:0000313" key="6">
    <source>
        <dbReference type="Proteomes" id="UP000297429"/>
    </source>
</evidence>
<dbReference type="GO" id="GO:0008233">
    <property type="term" value="F:peptidase activity"/>
    <property type="evidence" value="ECO:0007669"/>
    <property type="project" value="UniProtKB-KW"/>
</dbReference>
<evidence type="ECO:0000313" key="4">
    <source>
        <dbReference type="EMBL" id="TFB32002.1"/>
    </source>
</evidence>
<dbReference type="Pfam" id="PF12969">
    <property type="entry name" value="DUF3857"/>
    <property type="match status" value="1"/>
</dbReference>
<protein>
    <submittedName>
        <fullName evidence="4">DUF3857 domain-containing protein</fullName>
    </submittedName>
    <submittedName>
        <fullName evidence="3">Transglutaminase-like putative cysteine protease</fullName>
    </submittedName>
</protein>
<keyword evidence="3" id="KW-0645">Protease</keyword>
<evidence type="ECO:0000259" key="2">
    <source>
        <dbReference type="Pfam" id="PF12969"/>
    </source>
</evidence>
<proteinExistence type="predicted"/>
<dbReference type="OrthoDB" id="8595007at2"/>
<keyword evidence="6" id="KW-1185">Reference proteome</keyword>
<accession>A0A497YDZ9</accession>
<dbReference type="EMBL" id="RCCK01000010">
    <property type="protein sequence ID" value="RLJ80756.1"/>
    <property type="molecule type" value="Genomic_DNA"/>
</dbReference>
<reference evidence="3 5" key="1">
    <citation type="submission" date="2018-10" db="EMBL/GenBank/DDBJ databases">
        <title>Genomic Encyclopedia of Archaeal and Bacterial Type Strains, Phase II (KMG-II): from individual species to whole genera.</title>
        <authorList>
            <person name="Goeker M."/>
        </authorList>
    </citation>
    <scope>NUCLEOTIDE SEQUENCE [LARGE SCALE GENOMIC DNA]</scope>
    <source>
        <strain evidence="3 5">DSM 19624</strain>
    </source>
</reference>
<dbReference type="AlphaFoldDB" id="A0A497YDZ9"/>
<dbReference type="InterPro" id="IPR038765">
    <property type="entry name" value="Papain-like_cys_pep_sf"/>
</dbReference>
<reference evidence="4 6" key="2">
    <citation type="submission" date="2019-03" db="EMBL/GenBank/DDBJ databases">
        <authorList>
            <person name="He R.-H."/>
        </authorList>
    </citation>
    <scope>NUCLEOTIDE SEQUENCE [LARGE SCALE GENOMIC DNA]</scope>
    <source>
        <strain evidence="4 6">DSM 19624</strain>
    </source>
</reference>
<feature type="domain" description="DUF3857" evidence="2">
    <location>
        <begin position="58"/>
        <end position="213"/>
    </location>
</feature>
<dbReference type="Gene3D" id="2.60.40.3140">
    <property type="match status" value="1"/>
</dbReference>
<keyword evidence="3" id="KW-0378">Hydrolase</keyword>
<feature type="chain" id="PRO_5044605936" evidence="1">
    <location>
        <begin position="20"/>
        <end position="635"/>
    </location>
</feature>
<sequence>MRFLFTVFSFLLVSFAGFAQDNYDVDLIPSNLRNRANACIRNEEITVDMRSPDNVMLNVKKAITVFNQNGEDEARLVIYYDKNISIKSIKGEVYNSVGKLTNKFSQNDFADMSAADGFSLFVDSRVKHYLPSVNQYPYTLVYNYEIRNKQNLIIPDWNPKPADDVSVEKSTYTFICKPIDQVRIKTQNYCGTPEVLTDEKQKKTIWKVNNILAVRTEPYSPAHETYATNIQIAPQTFYYYNHKGSYTNWKELGKWIYDDLLAERKALPPATIEMVKDLVKDEKTDKDKARKIYQYLQDKTRYISVQIGIGGFQPIAASEVDRLGYGDCKALVNYMQSLLSAANIDSYYCVVSAGSEKKSMDPTYASMVQGNHIILCMPLKGDTTWLECTSQKIPFGFLSDFTDDRLVLACTADGGKLLHTPKLTTAENLQIRRADLTVQLDGSVSGKMNTVYSGSQYENQESLIGKSITEQHKLLKEAYNIDNIDFEAVSLAQKKDISPKLTEEVSINIRNYAPVNGNKMFLQLNAFNQKRSIPEIKNRTLPVYINRGYTDEDTIVYTLPDNVIKELIIGQDKSYKGPFGEYVCKASLEGNKLTYYRKFILNDGTFAAAQYNEFSKFVNEVNAADYLKLALSLKK</sequence>
<keyword evidence="1" id="KW-0732">Signal</keyword>
<dbReference type="GO" id="GO:0006508">
    <property type="term" value="P:proteolysis"/>
    <property type="evidence" value="ECO:0007669"/>
    <property type="project" value="UniProtKB-KW"/>
</dbReference>
<dbReference type="Proteomes" id="UP000273898">
    <property type="component" value="Unassembled WGS sequence"/>
</dbReference>
<name>A0A497YDZ9_9SPHI</name>
<feature type="signal peptide" evidence="1">
    <location>
        <begin position="1"/>
        <end position="19"/>
    </location>
</feature>
<dbReference type="SUPFAM" id="SSF54001">
    <property type="entry name" value="Cysteine proteinases"/>
    <property type="match status" value="1"/>
</dbReference>
<dbReference type="Gene3D" id="3.10.620.30">
    <property type="match status" value="1"/>
</dbReference>
<gene>
    <name evidence="3" type="ORF">BCL90_1556</name>
    <name evidence="4" type="ORF">E3V97_15675</name>
</gene>
<evidence type="ECO:0000313" key="3">
    <source>
        <dbReference type="EMBL" id="RLJ80756.1"/>
    </source>
</evidence>
<dbReference type="InterPro" id="IPR024618">
    <property type="entry name" value="DUF3857"/>
</dbReference>
<dbReference type="RefSeq" id="WP_121283327.1">
    <property type="nucleotide sequence ID" value="NZ_RCCK01000010.1"/>
</dbReference>
<dbReference type="EMBL" id="SOPX01000002">
    <property type="protein sequence ID" value="TFB32002.1"/>
    <property type="molecule type" value="Genomic_DNA"/>
</dbReference>
<organism evidence="3 5">
    <name type="scientific">Pedobacter alluvionis</name>
    <dbReference type="NCBI Taxonomy" id="475253"/>
    <lineage>
        <taxon>Bacteria</taxon>
        <taxon>Pseudomonadati</taxon>
        <taxon>Bacteroidota</taxon>
        <taxon>Sphingobacteriia</taxon>
        <taxon>Sphingobacteriales</taxon>
        <taxon>Sphingobacteriaceae</taxon>
        <taxon>Pedobacter</taxon>
    </lineage>
</organism>
<dbReference type="Gene3D" id="2.60.120.1130">
    <property type="match status" value="1"/>
</dbReference>